<keyword evidence="1" id="KW-0812">Transmembrane</keyword>
<dbReference type="Proteomes" id="UP000324021">
    <property type="component" value="Unassembled WGS sequence"/>
</dbReference>
<accession>A0A1G6PTJ2</accession>
<keyword evidence="1" id="KW-0472">Membrane</keyword>
<dbReference type="STRING" id="392421.SAMN04488694_105227"/>
<proteinExistence type="predicted"/>
<protein>
    <submittedName>
        <fullName evidence="2">Uncharacterized protein</fullName>
    </submittedName>
</protein>
<keyword evidence="4" id="KW-1185">Reference proteome</keyword>
<evidence type="ECO:0000256" key="1">
    <source>
        <dbReference type="SAM" id="Phobius"/>
    </source>
</evidence>
<dbReference type="Proteomes" id="UP000199320">
    <property type="component" value="Unassembled WGS sequence"/>
</dbReference>
<evidence type="ECO:0000313" key="5">
    <source>
        <dbReference type="Proteomes" id="UP000324021"/>
    </source>
</evidence>
<feature type="transmembrane region" description="Helical" evidence="1">
    <location>
        <begin position="12"/>
        <end position="37"/>
    </location>
</feature>
<evidence type="ECO:0000313" key="3">
    <source>
        <dbReference type="EMBL" id="SET33787.1"/>
    </source>
</evidence>
<dbReference type="AlphaFoldDB" id="A0A1G6PTJ2"/>
<reference evidence="3" key="2">
    <citation type="submission" date="2016-10" db="EMBL/GenBank/DDBJ databases">
        <authorList>
            <person name="de Groot N.N."/>
        </authorList>
    </citation>
    <scope>NUCLEOTIDE SEQUENCE [LARGE SCALE GENOMIC DNA]</scope>
    <source>
        <strain evidence="3">CDM_6</strain>
    </source>
</reference>
<gene>
    <name evidence="3" type="ORF">SAMN04488694_105227</name>
    <name evidence="2" type="ORF">SAMN05192552_10084</name>
</gene>
<feature type="transmembrane region" description="Helical" evidence="1">
    <location>
        <begin position="57"/>
        <end position="75"/>
    </location>
</feature>
<organism evidence="2 5">
    <name type="scientific">Natrinema hispanicum</name>
    <dbReference type="NCBI Taxonomy" id="392421"/>
    <lineage>
        <taxon>Archaea</taxon>
        <taxon>Methanobacteriati</taxon>
        <taxon>Methanobacteriota</taxon>
        <taxon>Stenosarchaea group</taxon>
        <taxon>Halobacteria</taxon>
        <taxon>Halobacteriales</taxon>
        <taxon>Natrialbaceae</taxon>
        <taxon>Natrinema</taxon>
    </lineage>
</organism>
<dbReference type="EMBL" id="FMZP01000008">
    <property type="protein sequence ID" value="SDC83358.1"/>
    <property type="molecule type" value="Genomic_DNA"/>
</dbReference>
<keyword evidence="1" id="KW-1133">Transmembrane helix</keyword>
<feature type="transmembrane region" description="Helical" evidence="1">
    <location>
        <begin position="137"/>
        <end position="157"/>
    </location>
</feature>
<evidence type="ECO:0000313" key="2">
    <source>
        <dbReference type="EMBL" id="SDC83358.1"/>
    </source>
</evidence>
<evidence type="ECO:0000313" key="4">
    <source>
        <dbReference type="Proteomes" id="UP000199320"/>
    </source>
</evidence>
<feature type="transmembrane region" description="Helical" evidence="1">
    <location>
        <begin position="96"/>
        <end position="117"/>
    </location>
</feature>
<dbReference type="EMBL" id="FOIC01000005">
    <property type="protein sequence ID" value="SET33787.1"/>
    <property type="molecule type" value="Genomic_DNA"/>
</dbReference>
<reference evidence="4 5" key="1">
    <citation type="submission" date="2016-10" db="EMBL/GenBank/DDBJ databases">
        <authorList>
            <person name="Varghese N."/>
            <person name="Submissions S."/>
        </authorList>
    </citation>
    <scope>NUCLEOTIDE SEQUENCE [LARGE SCALE GENOMIC DNA]</scope>
    <source>
        <strain evidence="2 5">CDM_1</strain>
        <strain evidence="4">CDM_6</strain>
    </source>
</reference>
<sequence>MSYRQSRHRGRPSPVTVLTTVTAALIAGAALGGVLHATGSLRSVADVYGLEGVVNEWTLVFCHSLVAGGPFVALVTRLSRGRYTPQPLAECYRSPFLGACVGLSYGVILWVTVVAYGGPLLLGLATSRPYPVPVDHWGSFVGLSTFGAVFGAWYPLLRAFFADRR</sequence>
<name>A0A1G6PTJ2_9EURY</name>